<keyword evidence="6 10" id="KW-0472">Membrane</keyword>
<dbReference type="Gene3D" id="1.10.287.70">
    <property type="match status" value="1"/>
</dbReference>
<evidence type="ECO:0000256" key="9">
    <source>
        <dbReference type="ARBA" id="ARBA00023303"/>
    </source>
</evidence>
<dbReference type="PANTHER" id="PTHR18966">
    <property type="entry name" value="IONOTROPIC GLUTAMATE RECEPTOR"/>
    <property type="match status" value="1"/>
</dbReference>
<gene>
    <name evidence="13" type="ORF">C9994_07400</name>
</gene>
<dbReference type="GO" id="GO:0016020">
    <property type="term" value="C:membrane"/>
    <property type="evidence" value="ECO:0007669"/>
    <property type="project" value="UniProtKB-SubCell"/>
</dbReference>
<proteinExistence type="predicted"/>
<dbReference type="Proteomes" id="UP000240608">
    <property type="component" value="Unassembled WGS sequence"/>
</dbReference>
<dbReference type="InterPro" id="IPR001638">
    <property type="entry name" value="Solute-binding_3/MltF_N"/>
</dbReference>
<accession>A0A2T4DRH0</accession>
<evidence type="ECO:0000256" key="5">
    <source>
        <dbReference type="ARBA" id="ARBA00023065"/>
    </source>
</evidence>
<dbReference type="SUPFAM" id="SSF81324">
    <property type="entry name" value="Voltage-gated potassium channels"/>
    <property type="match status" value="1"/>
</dbReference>
<feature type="transmembrane region" description="Helical" evidence="10">
    <location>
        <begin position="137"/>
        <end position="159"/>
    </location>
</feature>
<comment type="subcellular location">
    <subcellularLocation>
        <location evidence="1">Membrane</location>
        <topology evidence="1">Multi-pass membrane protein</topology>
    </subcellularLocation>
</comment>
<evidence type="ECO:0000256" key="4">
    <source>
        <dbReference type="ARBA" id="ARBA00022989"/>
    </source>
</evidence>
<evidence type="ECO:0000259" key="12">
    <source>
        <dbReference type="SMART" id="SM00062"/>
    </source>
</evidence>
<comment type="caution">
    <text evidence="13">The sequence shown here is derived from an EMBL/GenBank/DDBJ whole genome shotgun (WGS) entry which is preliminary data.</text>
</comment>
<evidence type="ECO:0000313" key="14">
    <source>
        <dbReference type="Proteomes" id="UP000240608"/>
    </source>
</evidence>
<dbReference type="PRINTS" id="PR00169">
    <property type="entry name" value="KCHANNEL"/>
</dbReference>
<keyword evidence="2" id="KW-0813">Transport</keyword>
<evidence type="ECO:0000256" key="2">
    <source>
        <dbReference type="ARBA" id="ARBA00022448"/>
    </source>
</evidence>
<keyword evidence="8" id="KW-0325">Glycoprotein</keyword>
<feature type="chain" id="PRO_5015452001" evidence="11">
    <location>
        <begin position="20"/>
        <end position="352"/>
    </location>
</feature>
<keyword evidence="11" id="KW-0732">Signal</keyword>
<dbReference type="Gene3D" id="3.40.190.10">
    <property type="entry name" value="Periplasmic binding protein-like II"/>
    <property type="match status" value="2"/>
</dbReference>
<keyword evidence="7" id="KW-0675">Receptor</keyword>
<evidence type="ECO:0000313" key="13">
    <source>
        <dbReference type="EMBL" id="PTB96403.1"/>
    </source>
</evidence>
<dbReference type="SUPFAM" id="SSF53850">
    <property type="entry name" value="Periplasmic binding protein-like II"/>
    <property type="match status" value="1"/>
</dbReference>
<dbReference type="SMART" id="SM00062">
    <property type="entry name" value="PBPb"/>
    <property type="match status" value="1"/>
</dbReference>
<feature type="transmembrane region" description="Helical" evidence="10">
    <location>
        <begin position="202"/>
        <end position="228"/>
    </location>
</feature>
<protein>
    <submittedName>
        <fullName evidence="13">Ligand-gated ion channel family protein</fullName>
    </submittedName>
</protein>
<keyword evidence="3 10" id="KW-0812">Transmembrane</keyword>
<evidence type="ECO:0000256" key="10">
    <source>
        <dbReference type="SAM" id="Phobius"/>
    </source>
</evidence>
<evidence type="ECO:0000256" key="7">
    <source>
        <dbReference type="ARBA" id="ARBA00023170"/>
    </source>
</evidence>
<dbReference type="InterPro" id="IPR001320">
    <property type="entry name" value="Iontro_rcpt_C"/>
</dbReference>
<dbReference type="GO" id="GO:0015276">
    <property type="term" value="F:ligand-gated monoatomic ion channel activity"/>
    <property type="evidence" value="ECO:0007669"/>
    <property type="project" value="InterPro"/>
</dbReference>
<keyword evidence="9" id="KW-0407">Ion channel</keyword>
<evidence type="ECO:0000256" key="6">
    <source>
        <dbReference type="ARBA" id="ARBA00023136"/>
    </source>
</evidence>
<reference evidence="13 14" key="1">
    <citation type="submission" date="2018-03" db="EMBL/GenBank/DDBJ databases">
        <title>Cross-interface Injection: A General Nanoliter Liquid Handling Method Applied to Single Cells Genome Amplification Automated Nanoliter Liquid Handling Applied to Single Cell Multiple Displacement Amplification.</title>
        <authorList>
            <person name="Yun J."/>
            <person name="Xu P."/>
            <person name="Xu J."/>
            <person name="Dai X."/>
            <person name="Wang Y."/>
            <person name="Zheng X."/>
            <person name="Cao C."/>
            <person name="Yi Q."/>
            <person name="Zhu Y."/>
            <person name="Wang L."/>
            <person name="Dong Z."/>
            <person name="Huang Y."/>
            <person name="Huang L."/>
            <person name="Du W."/>
        </authorList>
    </citation>
    <scope>NUCLEOTIDE SEQUENCE [LARGE SCALE GENOMIC DNA]</scope>
    <source>
        <strain evidence="13 14">Z-D1-2</strain>
    </source>
</reference>
<dbReference type="Pfam" id="PF00497">
    <property type="entry name" value="SBP_bac_3"/>
    <property type="match status" value="1"/>
</dbReference>
<evidence type="ECO:0000256" key="3">
    <source>
        <dbReference type="ARBA" id="ARBA00022692"/>
    </source>
</evidence>
<dbReference type="Gene3D" id="1.20.5.110">
    <property type="match status" value="1"/>
</dbReference>
<name>A0A2T4DRH0_9BACT</name>
<feature type="signal peptide" evidence="11">
    <location>
        <begin position="1"/>
        <end position="19"/>
    </location>
</feature>
<dbReference type="InterPro" id="IPR015683">
    <property type="entry name" value="Ionotropic_Glu_rcpt"/>
</dbReference>
<keyword evidence="5" id="KW-0406">Ion transport</keyword>
<dbReference type="Pfam" id="PF00060">
    <property type="entry name" value="Lig_chan"/>
    <property type="match status" value="1"/>
</dbReference>
<dbReference type="EMBL" id="PYVU01000052">
    <property type="protein sequence ID" value="PTB96403.1"/>
    <property type="molecule type" value="Genomic_DNA"/>
</dbReference>
<evidence type="ECO:0000256" key="11">
    <source>
        <dbReference type="SAM" id="SignalP"/>
    </source>
</evidence>
<sequence length="352" mass="40023">MKKALLFLLLITIGYSAFATQDSLQIQSPIKIGIKVTPPFVTKQNGGYDGLSIRSWEMINEKLDLDYEYVTFETLEKLLSAVESGSVDMSINPITVTTQRMERMDFSQPYFISETVAAKKNDSNFLYFINNILSWNFFKALFLLVAVIFLFGFLVWIFERKNNKEEFGGRWKGLAQGFWWSAVTMTTVGYGDKSPRTLGGRIVGFVWMFAAIIMISSLTAGIASSLTYQSLQGTIRNLNDLEKMKVVTIKGSSADELLSQYNIRSKKVDFLSDAIKQISEDKSGVIVYDRPILKYAIEESDNKEDILISDISFKKDYYSYSFPKNSPLYYTINTNLIAILKTTQWNSLVGDY</sequence>
<organism evidence="13 14">
    <name type="scientific">Marivirga lumbricoides</name>
    <dbReference type="NCBI Taxonomy" id="1046115"/>
    <lineage>
        <taxon>Bacteria</taxon>
        <taxon>Pseudomonadati</taxon>
        <taxon>Bacteroidota</taxon>
        <taxon>Cytophagia</taxon>
        <taxon>Cytophagales</taxon>
        <taxon>Marivirgaceae</taxon>
        <taxon>Marivirga</taxon>
    </lineage>
</organism>
<keyword evidence="4 10" id="KW-1133">Transmembrane helix</keyword>
<feature type="domain" description="Solute-binding protein family 3/N-terminal" evidence="12">
    <location>
        <begin position="29"/>
        <end position="349"/>
    </location>
</feature>
<evidence type="ECO:0000256" key="8">
    <source>
        <dbReference type="ARBA" id="ARBA00023180"/>
    </source>
</evidence>
<evidence type="ECO:0000256" key="1">
    <source>
        <dbReference type="ARBA" id="ARBA00004141"/>
    </source>
</evidence>
<dbReference type="AlphaFoldDB" id="A0A2T4DRH0"/>